<feature type="compositionally biased region" description="Polar residues" evidence="1">
    <location>
        <begin position="1"/>
        <end position="21"/>
    </location>
</feature>
<reference evidence="3" key="1">
    <citation type="journal article" date="2021" name="BMC Genomics">
        <title>Chromosome-level genome assembly and manually-curated proteome of model necrotroph Parastagonospora nodorum Sn15 reveals a genome-wide trove of candidate effector homologs, and redundancy of virulence-related functions within an accessory chromosome.</title>
        <authorList>
            <person name="Bertazzoni S."/>
            <person name="Jones D.A.B."/>
            <person name="Phan H.T."/>
            <person name="Tan K.-C."/>
            <person name="Hane J.K."/>
        </authorList>
    </citation>
    <scope>NUCLEOTIDE SEQUENCE [LARGE SCALE GENOMIC DNA]</scope>
    <source>
        <strain evidence="3">SN15 / ATCC MYA-4574 / FGSC 10173)</strain>
    </source>
</reference>
<dbReference type="OrthoDB" id="8062037at2759"/>
<name>A0A7U2F9J0_PHANO</name>
<feature type="compositionally biased region" description="Basic and acidic residues" evidence="1">
    <location>
        <begin position="22"/>
        <end position="32"/>
    </location>
</feature>
<dbReference type="AlphaFoldDB" id="A0A7U2F9J0"/>
<sequence length="76" mass="8641">MSQLGSSTAASSVKRTSTASHGRTEARPEERISIRKSKAVKYGRRIARLRIGRTRETFAIHEELICSQSTYFREKL</sequence>
<feature type="region of interest" description="Disordered" evidence="1">
    <location>
        <begin position="1"/>
        <end position="32"/>
    </location>
</feature>
<keyword evidence="3" id="KW-1185">Reference proteome</keyword>
<protein>
    <submittedName>
        <fullName evidence="2">Uncharacterized protein</fullName>
    </submittedName>
</protein>
<accession>A0A7U2F9J0</accession>
<proteinExistence type="predicted"/>
<organism evidence="2 3">
    <name type="scientific">Phaeosphaeria nodorum (strain SN15 / ATCC MYA-4574 / FGSC 10173)</name>
    <name type="common">Glume blotch fungus</name>
    <name type="synonym">Parastagonospora nodorum</name>
    <dbReference type="NCBI Taxonomy" id="321614"/>
    <lineage>
        <taxon>Eukaryota</taxon>
        <taxon>Fungi</taxon>
        <taxon>Dikarya</taxon>
        <taxon>Ascomycota</taxon>
        <taxon>Pezizomycotina</taxon>
        <taxon>Dothideomycetes</taxon>
        <taxon>Pleosporomycetidae</taxon>
        <taxon>Pleosporales</taxon>
        <taxon>Pleosporineae</taxon>
        <taxon>Phaeosphaeriaceae</taxon>
        <taxon>Parastagonospora</taxon>
    </lineage>
</organism>
<evidence type="ECO:0000313" key="3">
    <source>
        <dbReference type="Proteomes" id="UP000663193"/>
    </source>
</evidence>
<dbReference type="EMBL" id="CP069034">
    <property type="protein sequence ID" value="QRD01223.1"/>
    <property type="molecule type" value="Genomic_DNA"/>
</dbReference>
<gene>
    <name evidence="2" type="ORF">JI435_438970</name>
</gene>
<evidence type="ECO:0000256" key="1">
    <source>
        <dbReference type="SAM" id="MobiDB-lite"/>
    </source>
</evidence>
<dbReference type="Proteomes" id="UP000663193">
    <property type="component" value="Chromosome 12"/>
</dbReference>
<evidence type="ECO:0000313" key="2">
    <source>
        <dbReference type="EMBL" id="QRD01223.1"/>
    </source>
</evidence>
<dbReference type="VEuPathDB" id="FungiDB:JI435_438970"/>